<feature type="compositionally biased region" description="Basic and acidic residues" evidence="1">
    <location>
        <begin position="220"/>
        <end position="257"/>
    </location>
</feature>
<feature type="transmembrane region" description="Helical" evidence="2">
    <location>
        <begin position="349"/>
        <end position="367"/>
    </location>
</feature>
<dbReference type="EMBL" id="RDEX01000001">
    <property type="protein sequence ID" value="RLY93916.1"/>
    <property type="molecule type" value="Genomic_DNA"/>
</dbReference>
<reference evidence="3 4" key="1">
    <citation type="submission" date="2018-10" db="EMBL/GenBank/DDBJ databases">
        <title>Kocuria tytonicola, new bacteria from the preen glands of American barn owls (Tyto furcata).</title>
        <authorList>
            <person name="Braun M.S."/>
            <person name="Wang E."/>
            <person name="Zimmermann S."/>
            <person name="Boutin S."/>
            <person name="Wagner H."/>
            <person name="Wink M."/>
        </authorList>
    </citation>
    <scope>NUCLEOTIDE SEQUENCE [LARGE SCALE GENOMIC DNA]</scope>
    <source>
        <strain evidence="3 4">473</strain>
    </source>
</reference>
<keyword evidence="2" id="KW-0812">Transmembrane</keyword>
<keyword evidence="2" id="KW-0472">Membrane</keyword>
<dbReference type="Proteomes" id="UP000277871">
    <property type="component" value="Unassembled WGS sequence"/>
</dbReference>
<dbReference type="RefSeq" id="WP_121863935.1">
    <property type="nucleotide sequence ID" value="NZ_RDEX01000001.1"/>
</dbReference>
<dbReference type="AlphaFoldDB" id="A0A3L9L4H6"/>
<protein>
    <recommendedName>
        <fullName evidence="5">Serine/threonine protein kinase</fullName>
    </recommendedName>
</protein>
<accession>A0A3L9L4H6</accession>
<feature type="compositionally biased region" description="Low complexity" evidence="1">
    <location>
        <begin position="395"/>
        <end position="406"/>
    </location>
</feature>
<keyword evidence="2" id="KW-1133">Transmembrane helix</keyword>
<feature type="region of interest" description="Disordered" evidence="1">
    <location>
        <begin position="111"/>
        <end position="180"/>
    </location>
</feature>
<keyword evidence="4" id="KW-1185">Reference proteome</keyword>
<comment type="caution">
    <text evidence="3">The sequence shown here is derived from an EMBL/GenBank/DDBJ whole genome shotgun (WGS) entry which is preliminary data.</text>
</comment>
<evidence type="ECO:0000313" key="4">
    <source>
        <dbReference type="Proteomes" id="UP000277871"/>
    </source>
</evidence>
<sequence>MSQPIALGAILGGRYKVSASLLSTAEDDHVLQGEDQILRRRISILVPAAAHESTVVHNARALAAGAGHSGFQVLDMGQTEDTTYLVTSYTPASDLLDALLFTDEDSDDYSLSDDIFGNPRTASSSSYIYQEPDPTQSQQRVSRHGEDSEPDVPAVTRWDGPDDDSYDDAPAAPSVRNRLGMARKVRPAAVRSTLFDRAASRGGSAGATVAAGAIDPTYDGDNRYESFERTEGKPDRLDDRTSSSRTAPREDLHRGDLPEADLDHEDTAPVDLQPAPSGGAGHGAADPAASAPATGGGPDAAVAEQSTGAAAGAAEEPTGPTPESEPEEGGSGGATAAAEGENRRGPLRWLLLMLLALVLIGAIVLGFRGLGSLTSHFAQQGPPQQSAATGPQEGTPAASVSPSATAAPAIGSVTRVTSDPEFMADTDATLNQATDGNPATYWLSYGFSNATFGSLADSVGLAAQLKEPATAQELTVQQANGTGGRFTVYVSDQPGLEGAQEVGKGSFTGPEIRVPLSDAARSTPHRFVLVVWTELPQLTSPIGGYPYGLRIGEISLR</sequence>
<evidence type="ECO:0000256" key="2">
    <source>
        <dbReference type="SAM" id="Phobius"/>
    </source>
</evidence>
<proteinExistence type="predicted"/>
<name>A0A3L9L4H6_9MICC</name>
<evidence type="ECO:0000313" key="3">
    <source>
        <dbReference type="EMBL" id="RLY93916.1"/>
    </source>
</evidence>
<organism evidence="3 4">
    <name type="scientific">Kocuria tytonicola</name>
    <dbReference type="NCBI Taxonomy" id="2055946"/>
    <lineage>
        <taxon>Bacteria</taxon>
        <taxon>Bacillati</taxon>
        <taxon>Actinomycetota</taxon>
        <taxon>Actinomycetes</taxon>
        <taxon>Micrococcales</taxon>
        <taxon>Micrococcaceae</taxon>
        <taxon>Kocuria</taxon>
    </lineage>
</organism>
<evidence type="ECO:0000256" key="1">
    <source>
        <dbReference type="SAM" id="MobiDB-lite"/>
    </source>
</evidence>
<feature type="compositionally biased region" description="Low complexity" evidence="1">
    <location>
        <begin position="283"/>
        <end position="322"/>
    </location>
</feature>
<gene>
    <name evidence="3" type="ORF">EAE32_01315</name>
</gene>
<feature type="compositionally biased region" description="Polar residues" evidence="1">
    <location>
        <begin position="378"/>
        <end position="389"/>
    </location>
</feature>
<evidence type="ECO:0008006" key="5">
    <source>
        <dbReference type="Google" id="ProtNLM"/>
    </source>
</evidence>
<feature type="region of interest" description="Disordered" evidence="1">
    <location>
        <begin position="378"/>
        <end position="406"/>
    </location>
</feature>
<feature type="region of interest" description="Disordered" evidence="1">
    <location>
        <begin position="212"/>
        <end position="340"/>
    </location>
</feature>
<feature type="compositionally biased region" description="Polar residues" evidence="1">
    <location>
        <begin position="120"/>
        <end position="140"/>
    </location>
</feature>